<keyword evidence="1" id="KW-0732">Signal</keyword>
<keyword evidence="3" id="KW-1185">Reference proteome</keyword>
<evidence type="ECO:0008006" key="4">
    <source>
        <dbReference type="Google" id="ProtNLM"/>
    </source>
</evidence>
<evidence type="ECO:0000313" key="2">
    <source>
        <dbReference type="EMBL" id="KEG44407.1"/>
    </source>
</evidence>
<organism evidence="2 3">
    <name type="scientific">Streptomyces griseorubens</name>
    <dbReference type="NCBI Taxonomy" id="66897"/>
    <lineage>
        <taxon>Bacteria</taxon>
        <taxon>Bacillati</taxon>
        <taxon>Actinomycetota</taxon>
        <taxon>Actinomycetes</taxon>
        <taxon>Kitasatosporales</taxon>
        <taxon>Streptomycetaceae</taxon>
        <taxon>Streptomyces</taxon>
        <taxon>Streptomyces althioticus group</taxon>
    </lineage>
</organism>
<accession>A0ABR4TAD5</accession>
<proteinExistence type="predicted"/>
<protein>
    <recommendedName>
        <fullName evidence="4">Secreted protein</fullName>
    </recommendedName>
</protein>
<dbReference type="EMBL" id="JJMG01000001">
    <property type="protein sequence ID" value="KEG44407.1"/>
    <property type="molecule type" value="Genomic_DNA"/>
</dbReference>
<name>A0ABR4TAD5_9ACTN</name>
<feature type="chain" id="PRO_5047525852" description="Secreted protein" evidence="1">
    <location>
        <begin position="31"/>
        <end position="169"/>
    </location>
</feature>
<comment type="caution">
    <text evidence="2">The sequence shown here is derived from an EMBL/GenBank/DDBJ whole genome shotgun (WGS) entry which is preliminary data.</text>
</comment>
<feature type="signal peptide" evidence="1">
    <location>
        <begin position="1"/>
        <end position="30"/>
    </location>
</feature>
<gene>
    <name evidence="2" type="ORF">DJ64_00310</name>
</gene>
<evidence type="ECO:0000313" key="3">
    <source>
        <dbReference type="Proteomes" id="UP000027632"/>
    </source>
</evidence>
<sequence>MVITRARKALLGIVVSVLAASATTLGMAYADAGSTATSATAASGEMPHAIEDFNYPGAAQIQEETGALLKRGDGHMVMTSCDGTEDIWIMSRVGQQDFCFDVTAKPAFLVLEIPNAYGIWTSADPVKTTVREDDGTTTVINAPANDFTGYGESGASGDPTMLIELRVTA</sequence>
<reference evidence="2 3" key="1">
    <citation type="submission" date="2014-04" db="EMBL/GenBank/DDBJ databases">
        <title>Draft genome sequence of the novel Streptomyces griseorubens JSD-1 playing a role in carbon and nitrogen cycle.</title>
        <authorList>
            <consortium name="Shanghai Jiao Tong University"/>
            <person name="Feng H."/>
            <person name="Sun Y."/>
            <person name="Zhi Y."/>
            <person name="Mao L."/>
            <person name="Luo Y."/>
            <person name="Wei X."/>
            <person name="Zhou P."/>
        </authorList>
    </citation>
    <scope>NUCLEOTIDE SEQUENCE [LARGE SCALE GENOMIC DNA]</scope>
    <source>
        <strain evidence="2 3">JSD-1</strain>
    </source>
</reference>
<evidence type="ECO:0000256" key="1">
    <source>
        <dbReference type="SAM" id="SignalP"/>
    </source>
</evidence>
<dbReference type="Proteomes" id="UP000027632">
    <property type="component" value="Unassembled WGS sequence"/>
</dbReference>